<dbReference type="SMART" id="SM00458">
    <property type="entry name" value="RICIN"/>
    <property type="match status" value="1"/>
</dbReference>
<dbReference type="OrthoDB" id="429263at2759"/>
<evidence type="ECO:0000256" key="5">
    <source>
        <dbReference type="RuleBase" id="RU361242"/>
    </source>
</evidence>
<dbReference type="EC" id="2.4.1.-" evidence="5"/>
<dbReference type="CDD" id="cd23441">
    <property type="entry name" value="beta-trefoil_Ricin_GALNT14-like"/>
    <property type="match status" value="1"/>
</dbReference>
<comment type="cofactor">
    <cofactor evidence="5">
        <name>Mn(2+)</name>
        <dbReference type="ChEBI" id="CHEBI:29035"/>
    </cofactor>
</comment>
<evidence type="ECO:0000256" key="4">
    <source>
        <dbReference type="ARBA" id="ARBA00023157"/>
    </source>
</evidence>
<dbReference type="EMBL" id="CAJHNH020000025">
    <property type="protein sequence ID" value="CAG5114690.1"/>
    <property type="molecule type" value="Genomic_DNA"/>
</dbReference>
<comment type="pathway">
    <text evidence="5">Protein modification; protein glycosylation.</text>
</comment>
<dbReference type="PANTHER" id="PTHR11675:SF119">
    <property type="entry name" value="POLYPEPTIDE N-ACETYLGALACTOSAMINYLTRANSFERASE 2"/>
    <property type="match status" value="1"/>
</dbReference>
<name>A0A8S3YIB8_9EUPU</name>
<keyword evidence="3 5" id="KW-0333">Golgi apparatus</keyword>
<keyword evidence="8" id="KW-1185">Reference proteome</keyword>
<organism evidence="7 8">
    <name type="scientific">Candidula unifasciata</name>
    <dbReference type="NCBI Taxonomy" id="100452"/>
    <lineage>
        <taxon>Eukaryota</taxon>
        <taxon>Metazoa</taxon>
        <taxon>Spiralia</taxon>
        <taxon>Lophotrochozoa</taxon>
        <taxon>Mollusca</taxon>
        <taxon>Gastropoda</taxon>
        <taxon>Heterobranchia</taxon>
        <taxon>Euthyneura</taxon>
        <taxon>Panpulmonata</taxon>
        <taxon>Eupulmonata</taxon>
        <taxon>Stylommatophora</taxon>
        <taxon>Helicina</taxon>
        <taxon>Helicoidea</taxon>
        <taxon>Geomitridae</taxon>
        <taxon>Candidula</taxon>
    </lineage>
</organism>
<dbReference type="GO" id="GO:0000139">
    <property type="term" value="C:Golgi membrane"/>
    <property type="evidence" value="ECO:0007669"/>
    <property type="project" value="UniProtKB-SubCell"/>
</dbReference>
<keyword evidence="5" id="KW-0808">Transferase</keyword>
<reference evidence="7" key="1">
    <citation type="submission" date="2021-04" db="EMBL/GenBank/DDBJ databases">
        <authorList>
            <consortium name="Molecular Ecology Group"/>
        </authorList>
    </citation>
    <scope>NUCLEOTIDE SEQUENCE</scope>
</reference>
<dbReference type="PANTHER" id="PTHR11675">
    <property type="entry name" value="N-ACETYLGALACTOSAMINYLTRANSFERASE"/>
    <property type="match status" value="1"/>
</dbReference>
<evidence type="ECO:0000256" key="1">
    <source>
        <dbReference type="ARBA" id="ARBA00004323"/>
    </source>
</evidence>
<dbReference type="InterPro" id="IPR029044">
    <property type="entry name" value="Nucleotide-diphossugar_trans"/>
</dbReference>
<dbReference type="Pfam" id="PF00535">
    <property type="entry name" value="Glycos_transf_2"/>
    <property type="match status" value="1"/>
</dbReference>
<dbReference type="PROSITE" id="PS50231">
    <property type="entry name" value="RICIN_B_LECTIN"/>
    <property type="match status" value="1"/>
</dbReference>
<keyword evidence="5" id="KW-0464">Manganese</keyword>
<keyword evidence="2 5" id="KW-0430">Lectin</keyword>
<feature type="domain" description="Ricin B lectin" evidence="6">
    <location>
        <begin position="407"/>
        <end position="526"/>
    </location>
</feature>
<comment type="similarity">
    <text evidence="5">Belongs to the glycosyltransferase 2 family. GalNAc-T subfamily.</text>
</comment>
<dbReference type="GO" id="GO:0030246">
    <property type="term" value="F:carbohydrate binding"/>
    <property type="evidence" value="ECO:0007669"/>
    <property type="project" value="UniProtKB-KW"/>
</dbReference>
<dbReference type="Proteomes" id="UP000678393">
    <property type="component" value="Unassembled WGS sequence"/>
</dbReference>
<evidence type="ECO:0000256" key="2">
    <source>
        <dbReference type="ARBA" id="ARBA00022734"/>
    </source>
</evidence>
<evidence type="ECO:0000259" key="6">
    <source>
        <dbReference type="SMART" id="SM00458"/>
    </source>
</evidence>
<accession>A0A8S3YIB8</accession>
<evidence type="ECO:0000313" key="8">
    <source>
        <dbReference type="Proteomes" id="UP000678393"/>
    </source>
</evidence>
<gene>
    <name evidence="7" type="ORF">CUNI_LOCUS248</name>
</gene>
<dbReference type="Gene3D" id="3.90.550.10">
    <property type="entry name" value="Spore Coat Polysaccharide Biosynthesis Protein SpsA, Chain A"/>
    <property type="match status" value="1"/>
</dbReference>
<dbReference type="GO" id="GO:0006493">
    <property type="term" value="P:protein O-linked glycosylation"/>
    <property type="evidence" value="ECO:0007669"/>
    <property type="project" value="TreeGrafter"/>
</dbReference>
<dbReference type="InterPro" id="IPR001173">
    <property type="entry name" value="Glyco_trans_2-like"/>
</dbReference>
<sequence>MTRKKRCLSFSVLLCLFSGVYILWHIIWNLLSRNMPADLDISLLQELHYAKKLTLTGQNEPLHQYGYHIVNSYANRPGRHIPDTRHPSCHSNTSHMLKKLPSASIIITFHQVDQSVLLRNIASILVRSRPAVIHEIIIVEDGTSPDGESQFLTQIPGIKVFRNKESQGRGVARTQAAARATGDVLVFVDGLTEVNVDWLSPLLLRLMESPRNLVAPVLDSIDHMTFEYAPVSTLFRGGFDWSLQYHWEDIPISYMARPHPMTPVRSPVISGSVLAMRRDFFNWLGKYDQTQGAKETEDIELSLRAWLCGGQVEIVPCSKVGVIHFKKGQMGVPQVSFSAYIRSARQVAEIWLDDYKRFFFAVRPSARMQPKADITLQRKLKEKLKCRNFKWYLTFIYPQLQPLISDEVAYGHIQQGNSCIDFDPGQLPIVAKLRNCEDDKDSQEWSWRKKGVIVSSGMCLTSDLMNTQGFVVVQFCNDMENQLWYRHDMKIVHQETNLCLDGRQANTGLLISDCIKDSASQMWYISNEKLFNNPELAYLNFDNDNDHGDVHDDQL</sequence>
<proteinExistence type="inferred from homology"/>
<dbReference type="Gene3D" id="2.80.10.50">
    <property type="match status" value="1"/>
</dbReference>
<dbReference type="SUPFAM" id="SSF50370">
    <property type="entry name" value="Ricin B-like lectins"/>
    <property type="match status" value="1"/>
</dbReference>
<comment type="subcellular location">
    <subcellularLocation>
        <location evidence="1 5">Golgi apparatus membrane</location>
        <topology evidence="1 5">Single-pass type II membrane protein</topology>
    </subcellularLocation>
</comment>
<comment type="caution">
    <text evidence="7">The sequence shown here is derived from an EMBL/GenBank/DDBJ whole genome shotgun (WGS) entry which is preliminary data.</text>
</comment>
<protein>
    <recommendedName>
        <fullName evidence="5">Polypeptide N-acetylgalactosaminyltransferase</fullName>
        <ecNumber evidence="5">2.4.1.-</ecNumber>
    </recommendedName>
    <alternativeName>
        <fullName evidence="5">Protein-UDP acetylgalactosaminyltransferase</fullName>
    </alternativeName>
</protein>
<keyword evidence="5" id="KW-0328">Glycosyltransferase</keyword>
<dbReference type="GO" id="GO:0004653">
    <property type="term" value="F:polypeptide N-acetylgalactosaminyltransferase activity"/>
    <property type="evidence" value="ECO:0007669"/>
    <property type="project" value="TreeGrafter"/>
</dbReference>
<dbReference type="Pfam" id="PF00652">
    <property type="entry name" value="Ricin_B_lectin"/>
    <property type="match status" value="1"/>
</dbReference>
<dbReference type="AlphaFoldDB" id="A0A8S3YIB8"/>
<dbReference type="SUPFAM" id="SSF53448">
    <property type="entry name" value="Nucleotide-diphospho-sugar transferases"/>
    <property type="match status" value="1"/>
</dbReference>
<evidence type="ECO:0000313" key="7">
    <source>
        <dbReference type="EMBL" id="CAG5114690.1"/>
    </source>
</evidence>
<dbReference type="InterPro" id="IPR000772">
    <property type="entry name" value="Ricin_B_lectin"/>
</dbReference>
<evidence type="ECO:0000256" key="3">
    <source>
        <dbReference type="ARBA" id="ARBA00023034"/>
    </source>
</evidence>
<keyword evidence="4 5" id="KW-1015">Disulfide bond</keyword>
<dbReference type="InterPro" id="IPR035992">
    <property type="entry name" value="Ricin_B-like_lectins"/>
</dbReference>